<evidence type="ECO:0000256" key="1">
    <source>
        <dbReference type="ARBA" id="ARBA00004123"/>
    </source>
</evidence>
<feature type="region of interest" description="Disordered" evidence="6">
    <location>
        <begin position="1212"/>
        <end position="1253"/>
    </location>
</feature>
<comment type="subcellular location">
    <subcellularLocation>
        <location evidence="1">Nucleus</location>
    </subcellularLocation>
</comment>
<evidence type="ECO:0000256" key="2">
    <source>
        <dbReference type="ARBA" id="ARBA00022618"/>
    </source>
</evidence>
<keyword evidence="8" id="KW-1185">Reference proteome</keyword>
<dbReference type="GO" id="GO:0035808">
    <property type="term" value="C:meiotic recombination initiation complex"/>
    <property type="evidence" value="ECO:0007669"/>
    <property type="project" value="EnsemblFungi"/>
</dbReference>
<keyword evidence="5" id="KW-0131">Cell cycle</keyword>
<dbReference type="GO" id="GO:0007076">
    <property type="term" value="P:mitotic chromosome condensation"/>
    <property type="evidence" value="ECO:0007669"/>
    <property type="project" value="EnsemblFungi"/>
</dbReference>
<dbReference type="GeneID" id="4840242"/>
<dbReference type="GO" id="GO:0007064">
    <property type="term" value="P:mitotic sister chromatid cohesion"/>
    <property type="evidence" value="ECO:0007669"/>
    <property type="project" value="EnsemblFungi"/>
</dbReference>
<dbReference type="HOGENOM" id="CLU_002562_1_0_1"/>
<dbReference type="Proteomes" id="UP000002258">
    <property type="component" value="Chromosome 6"/>
</dbReference>
<dbReference type="Pfam" id="PF20168">
    <property type="entry name" value="PDS5"/>
    <property type="match status" value="1"/>
</dbReference>
<dbReference type="GO" id="GO:0007130">
    <property type="term" value="P:synaptonemal complex assembly"/>
    <property type="evidence" value="ECO:0007669"/>
    <property type="project" value="EnsemblFungi"/>
</dbReference>
<dbReference type="PANTHER" id="PTHR12663">
    <property type="entry name" value="ANDROGEN INDUCED INHIBITOR OF PROLIFERATION AS3 / PDS5-RELATED"/>
    <property type="match status" value="1"/>
</dbReference>
<dbReference type="KEGG" id="pic:PICST_61740"/>
<keyword evidence="4" id="KW-0539">Nucleus</keyword>
<dbReference type="GO" id="GO:0000785">
    <property type="term" value="C:chromatin"/>
    <property type="evidence" value="ECO:0007669"/>
    <property type="project" value="TreeGrafter"/>
</dbReference>
<dbReference type="SUPFAM" id="SSF48371">
    <property type="entry name" value="ARM repeat"/>
    <property type="match status" value="1"/>
</dbReference>
<dbReference type="OMA" id="YPPAYNM"/>
<evidence type="ECO:0000256" key="4">
    <source>
        <dbReference type="ARBA" id="ARBA00023242"/>
    </source>
</evidence>
<dbReference type="OrthoDB" id="200660at2759"/>
<dbReference type="GO" id="GO:0042138">
    <property type="term" value="P:meiotic DNA double-strand break formation"/>
    <property type="evidence" value="ECO:0007669"/>
    <property type="project" value="EnsemblFungi"/>
</dbReference>
<name>A3LYH2_PICST</name>
<dbReference type="RefSeq" id="XP_001385664.2">
    <property type="nucleotide sequence ID" value="XM_001385627.1"/>
</dbReference>
<dbReference type="Gene3D" id="1.25.10.10">
    <property type="entry name" value="Leucine-rich Repeat Variant"/>
    <property type="match status" value="1"/>
</dbReference>
<dbReference type="AlphaFoldDB" id="A3LYH2"/>
<dbReference type="EMBL" id="CP000500">
    <property type="protein sequence ID" value="ABN67635.2"/>
    <property type="molecule type" value="Genomic_DNA"/>
</dbReference>
<keyword evidence="3" id="KW-0498">Mitosis</keyword>
<protein>
    <submittedName>
        <fullName evidence="7">Precocious dissociation of sister chromatids</fullName>
    </submittedName>
</protein>
<dbReference type="InterPro" id="IPR011989">
    <property type="entry name" value="ARM-like"/>
</dbReference>
<dbReference type="CDD" id="cd19953">
    <property type="entry name" value="PDS5"/>
    <property type="match status" value="1"/>
</dbReference>
<dbReference type="GO" id="GO:0005198">
    <property type="term" value="F:structural molecule activity"/>
    <property type="evidence" value="ECO:0007669"/>
    <property type="project" value="EnsemblFungi"/>
</dbReference>
<dbReference type="eggNOG" id="KOG1525">
    <property type="taxonomic scope" value="Eukaryota"/>
</dbReference>
<dbReference type="InterPro" id="IPR039776">
    <property type="entry name" value="Pds5"/>
</dbReference>
<evidence type="ECO:0000256" key="6">
    <source>
        <dbReference type="SAM" id="MobiDB-lite"/>
    </source>
</evidence>
<dbReference type="GO" id="GO:0140588">
    <property type="term" value="P:chromatin looping"/>
    <property type="evidence" value="ECO:0007669"/>
    <property type="project" value="EnsemblFungi"/>
</dbReference>
<evidence type="ECO:0000313" key="8">
    <source>
        <dbReference type="Proteomes" id="UP000002258"/>
    </source>
</evidence>
<evidence type="ECO:0000256" key="5">
    <source>
        <dbReference type="ARBA" id="ARBA00023306"/>
    </source>
</evidence>
<keyword evidence="2" id="KW-0132">Cell division</keyword>
<dbReference type="STRING" id="322104.A3LYH2"/>
<dbReference type="PANTHER" id="PTHR12663:SF0">
    <property type="entry name" value="PRECOCIOUS DISSOCIATION OF SISTERS 5, ISOFORM A"/>
    <property type="match status" value="1"/>
</dbReference>
<reference evidence="7 8" key="1">
    <citation type="journal article" date="2007" name="Nat. Biotechnol.">
        <title>Genome sequence of the lignocellulose-bioconverting and xylose-fermenting yeast Pichia stipitis.</title>
        <authorList>
            <person name="Jeffries T.W."/>
            <person name="Grigoriev I.V."/>
            <person name="Grimwood J."/>
            <person name="Laplaza J.M."/>
            <person name="Aerts A."/>
            <person name="Salamov A."/>
            <person name="Schmutz J."/>
            <person name="Lindquist E."/>
            <person name="Dehal P."/>
            <person name="Shapiro H."/>
            <person name="Jin Y.S."/>
            <person name="Passoth V."/>
            <person name="Richardson P.M."/>
        </authorList>
    </citation>
    <scope>NUCLEOTIDE SEQUENCE [LARGE SCALE GENOMIC DNA]</scope>
    <source>
        <strain evidence="8">ATCC 58785 / CBS 6054 / NBRC 10063 / NRRL Y-11545</strain>
    </source>
</reference>
<dbReference type="InParanoid" id="A3LYH2"/>
<gene>
    <name evidence="7" type="ORF">PICST_61740</name>
</gene>
<evidence type="ECO:0000256" key="3">
    <source>
        <dbReference type="ARBA" id="ARBA00022776"/>
    </source>
</evidence>
<dbReference type="GO" id="GO:0051301">
    <property type="term" value="P:cell division"/>
    <property type="evidence" value="ECO:0007669"/>
    <property type="project" value="UniProtKB-KW"/>
</dbReference>
<dbReference type="GO" id="GO:0006302">
    <property type="term" value="P:double-strand break repair"/>
    <property type="evidence" value="ECO:0007669"/>
    <property type="project" value="EnsemblFungi"/>
</dbReference>
<evidence type="ECO:0000313" key="7">
    <source>
        <dbReference type="EMBL" id="ABN67635.2"/>
    </source>
</evidence>
<sequence>MTRSSSRASKQSLLFNKPILPTVKEPISTKELLIRLQALSDEFSTLDQENIDVDSLKQFQSDLINKKLLCHANAGVQAYVCCALADVLRITAPNAPFTASQLSELFRGFFRQFKRLADSENAYFHQQCYILKRLAEVRSIILITDLPDSEQLVELAFDTFYSLATKDFPTKIEPLAGDILAEIVSEAEVISQKVLKLILNKFLTANDSTSISAITTNTAYNFSIQICELNLDRMSRLVAQYFSELLYDSSNTQTADLGKETEKYSNAHSNLHKIHNLSVQIWKSIPELLSSVMGLIDDELNADDEKIRILATETIGQMIGSTSLSSSVSVTKVNFFIFHRETWANWLKKTTDVSPAVRAKWVEQVPGIIGSSSSSTTEVNNALCGCLHKCLLDTDERVRAAACKSIESVSFENFTNRLCNKSILQTLSHLTREKNPKIRNSAISIFSSLYDNYEQTVVKNQVATVLQRFISQDIPNQLLSLMYINDPGINHVVDISIYDKLLPISESNTVKRVARIAKFFGNLDSKGKQSFIAVNKRQQQVSKVLQSFVETAEAYSKLGSNLEDKENASISNKLQKIIEWICVSFPDGLNTFACLERFYKIKKTRFFYLMKLCISPESDYNTVRNSFKELLLKLSDNKNIRLEGERNNISTNDMVSNFKLLMLRSSLLIFNKSNIPELINYSRDPKHELNSSSNEILEQISNTVPEVFKYHIDALTELITENKESSTPRSHNLRTIYQFIKKFPTMYPKDIAFTEALKKISTTGTPREARYSTKILGLSSKKELYASAIVSSIYPLDTSHANFATHLSAISELFTICPFSIQEEASEITSLLIKKIFLNNREINEEAIKTEGEWIDDETLDLKYKSHATLYEKLLGLRLLVNRLKGLIQEEAKEDISSNAQPVLKLLMSFIGNSGEIINKNSPTWPTPELYKSKLRLVAGLNLLKLAKYPLYSELILSTTLRKLSFLLTDSSYDVRSQFLNSLQRKLADELISERFLALIFFSAMEPSNELKNNSIMWIKSLYRRQESKDSIKFEKTLVRIVQILAHHEQFLSFLHSEVGTEDEKQIKAYTFAMKFLTFYITMIAKSENISLLYYFASRIKQHRDATIDSELYEEDEMVETVLNLYRVAELAQLIIKEYSDQKNWPMQTWQGKLKLPADIYAPMTSVTEVQRVITKVFIPDKIQLDLKGPIRKRLGSPSLFQEVSLQRRLKQYSPTSQRRTAAPSRKSSRSTKKVSYAEEISGSDSSYDEEDF</sequence>
<accession>A3LYH2</accession>
<proteinExistence type="predicted"/>
<dbReference type="FunCoup" id="A3LYH2">
    <property type="interactions" value="928"/>
</dbReference>
<organism evidence="7 8">
    <name type="scientific">Scheffersomyces stipitis (strain ATCC 58785 / CBS 6054 / NBRC 10063 / NRRL Y-11545)</name>
    <name type="common">Yeast</name>
    <name type="synonym">Pichia stipitis</name>
    <dbReference type="NCBI Taxonomy" id="322104"/>
    <lineage>
        <taxon>Eukaryota</taxon>
        <taxon>Fungi</taxon>
        <taxon>Dikarya</taxon>
        <taxon>Ascomycota</taxon>
        <taxon>Saccharomycotina</taxon>
        <taxon>Pichiomycetes</taxon>
        <taxon>Debaryomycetaceae</taxon>
        <taxon>Scheffersomyces</taxon>
    </lineage>
</organism>
<dbReference type="InterPro" id="IPR016024">
    <property type="entry name" value="ARM-type_fold"/>
</dbReference>
<dbReference type="GO" id="GO:0005829">
    <property type="term" value="C:cytosol"/>
    <property type="evidence" value="ECO:0007669"/>
    <property type="project" value="EnsemblFungi"/>
</dbReference>